<evidence type="ECO:0000313" key="5">
    <source>
        <dbReference type="Ensembl" id="ENSCSAVP00000012973.1"/>
    </source>
</evidence>
<comment type="catalytic activity">
    <reaction evidence="1 2">
        <text>Thiol-dependent hydrolysis of ester, thioester, amide, peptide and isopeptide bonds formed by the C-terminal Gly of ubiquitin (a 76-residue protein attached to proteins as an intracellular targeting signal).</text>
        <dbReference type="EC" id="3.4.19.12"/>
    </reaction>
</comment>
<reference evidence="5" key="2">
    <citation type="submission" date="2025-08" db="UniProtKB">
        <authorList>
            <consortium name="Ensembl"/>
        </authorList>
    </citation>
    <scope>IDENTIFICATION</scope>
</reference>
<evidence type="ECO:0000256" key="1">
    <source>
        <dbReference type="ARBA" id="ARBA00000707"/>
    </source>
</evidence>
<reference evidence="5" key="3">
    <citation type="submission" date="2025-09" db="UniProtKB">
        <authorList>
            <consortium name="Ensembl"/>
        </authorList>
    </citation>
    <scope>IDENTIFICATION</scope>
</reference>
<keyword evidence="6" id="KW-1185">Reference proteome</keyword>
<dbReference type="GeneTree" id="ENSGT00940000155545"/>
<sequence length="553" mass="62935">MTGYASHAHTGSRNVSLDKHQVYGAQENHIRRILYQPNVETRNLSRYSSNLYGQSSYLKSSKSQPRKFITERTNGYSMSNSSDIVRPATRYSRTEAKSGYSSDSDNRTLTTIKHTERLSDISTTTSKVAAMLDLNRGSSSLSKLSPLDRKPELVTVHHQPYKDKYVPSFSGGTKRSSLSSFQTSTSKPSSSFNSTSSLTSNGLKHELVGNVGLKNIGNTCFMNSILQCLSNTTILRDYCIDEKYITDINRNSPMKGNLIREFADLLKHLWKPNGVSLSPVNFKSKIQKFSPRFMGYEQQDSQEFLRFLLEGLHEDINRVRHKSSQPLGELSHLSSQEKARSTWKWYNMKDDSFIFDLFVGQLESSLKCQECGNISLTYDPFWDLSLPISKKMYSNDATTLSDCLDTFTRRETLEGDERPMCEVCKVRCTMTKKLSVNKFPKVLVLHLKRFNEGSRYRQKLNNLVKFPVKGLNLADYASKTFEGDSPPIYDLYAVSNHCGSCYGGHYTAYCFNTTTRQWKEFNDSSVKVISDSGICTNEAYVLFYVRKDRTARL</sequence>
<organism evidence="5 6">
    <name type="scientific">Ciona savignyi</name>
    <name type="common">Pacific transparent sea squirt</name>
    <dbReference type="NCBI Taxonomy" id="51511"/>
    <lineage>
        <taxon>Eukaryota</taxon>
        <taxon>Metazoa</taxon>
        <taxon>Chordata</taxon>
        <taxon>Tunicata</taxon>
        <taxon>Ascidiacea</taxon>
        <taxon>Phlebobranchia</taxon>
        <taxon>Cionidae</taxon>
        <taxon>Ciona</taxon>
    </lineage>
</organism>
<dbReference type="EC" id="3.4.19.12" evidence="2"/>
<name>H2Z5W1_CIOSA</name>
<keyword evidence="2" id="KW-0378">Hydrolase</keyword>
<evidence type="ECO:0000256" key="2">
    <source>
        <dbReference type="RuleBase" id="RU366025"/>
    </source>
</evidence>
<dbReference type="InterPro" id="IPR050185">
    <property type="entry name" value="Ub_carboxyl-term_hydrolase"/>
</dbReference>
<dbReference type="OMA" id="YYCNDSS"/>
<feature type="region of interest" description="Disordered" evidence="3">
    <location>
        <begin position="164"/>
        <end position="199"/>
    </location>
</feature>
<dbReference type="eggNOG" id="KOG1868">
    <property type="taxonomic scope" value="Eukaryota"/>
</dbReference>
<accession>H2Z5W1</accession>
<feature type="compositionally biased region" description="Low complexity" evidence="3">
    <location>
        <begin position="173"/>
        <end position="199"/>
    </location>
</feature>
<dbReference type="GO" id="GO:0004843">
    <property type="term" value="F:cysteine-type deubiquitinase activity"/>
    <property type="evidence" value="ECO:0007669"/>
    <property type="project" value="UniProtKB-UniRule"/>
</dbReference>
<dbReference type="Ensembl" id="ENSCSAVT00000013122.1">
    <property type="protein sequence ID" value="ENSCSAVP00000012973.1"/>
    <property type="gene ID" value="ENSCSAVG00000007619.1"/>
</dbReference>
<dbReference type="GO" id="GO:0006508">
    <property type="term" value="P:proteolysis"/>
    <property type="evidence" value="ECO:0007669"/>
    <property type="project" value="UniProtKB-KW"/>
</dbReference>
<dbReference type="InterPro" id="IPR028889">
    <property type="entry name" value="USP"/>
</dbReference>
<dbReference type="FunFam" id="3.90.70.10:FF:000083">
    <property type="entry name" value="Uncharacterized protein, isoform B"/>
    <property type="match status" value="1"/>
</dbReference>
<dbReference type="InterPro" id="IPR038765">
    <property type="entry name" value="Papain-like_cys_pep_sf"/>
</dbReference>
<dbReference type="InParanoid" id="H2Z5W1"/>
<dbReference type="InterPro" id="IPR001394">
    <property type="entry name" value="Peptidase_C19_UCH"/>
</dbReference>
<feature type="domain" description="USP" evidence="4">
    <location>
        <begin position="211"/>
        <end position="547"/>
    </location>
</feature>
<dbReference type="Gene3D" id="3.90.70.10">
    <property type="entry name" value="Cysteine proteinases"/>
    <property type="match status" value="1"/>
</dbReference>
<keyword evidence="2" id="KW-0788">Thiol protease</keyword>
<comment type="similarity">
    <text evidence="2">Belongs to the peptidase C19 family.</text>
</comment>
<dbReference type="Pfam" id="PF00443">
    <property type="entry name" value="UCH"/>
    <property type="match status" value="1"/>
</dbReference>
<evidence type="ECO:0000256" key="3">
    <source>
        <dbReference type="SAM" id="MobiDB-lite"/>
    </source>
</evidence>
<reference evidence="6" key="1">
    <citation type="submission" date="2003-08" db="EMBL/GenBank/DDBJ databases">
        <authorList>
            <person name="Birren B."/>
            <person name="Nusbaum C."/>
            <person name="Abebe A."/>
            <person name="Abouelleil A."/>
            <person name="Adekoya E."/>
            <person name="Ait-zahra M."/>
            <person name="Allen N."/>
            <person name="Allen T."/>
            <person name="An P."/>
            <person name="Anderson M."/>
            <person name="Anderson S."/>
            <person name="Arachchi H."/>
            <person name="Armbruster J."/>
            <person name="Bachantsang P."/>
            <person name="Baldwin J."/>
            <person name="Barry A."/>
            <person name="Bayul T."/>
            <person name="Blitshsteyn B."/>
            <person name="Bloom T."/>
            <person name="Blye J."/>
            <person name="Boguslavskiy L."/>
            <person name="Borowsky M."/>
            <person name="Boukhgalter B."/>
            <person name="Brunache A."/>
            <person name="Butler J."/>
            <person name="Calixte N."/>
            <person name="Calvo S."/>
            <person name="Camarata J."/>
            <person name="Campo K."/>
            <person name="Chang J."/>
            <person name="Cheshatsang Y."/>
            <person name="Citroen M."/>
            <person name="Collymore A."/>
            <person name="Considine T."/>
            <person name="Cook A."/>
            <person name="Cooke P."/>
            <person name="Corum B."/>
            <person name="Cuomo C."/>
            <person name="David R."/>
            <person name="Dawoe T."/>
            <person name="Degray S."/>
            <person name="Dodge S."/>
            <person name="Dooley K."/>
            <person name="Dorje P."/>
            <person name="Dorjee K."/>
            <person name="Dorris L."/>
            <person name="Duffey N."/>
            <person name="Dupes A."/>
            <person name="Elkins T."/>
            <person name="Engels R."/>
            <person name="Erickson J."/>
            <person name="Farina A."/>
            <person name="Faro S."/>
            <person name="Ferreira P."/>
            <person name="Fischer H."/>
            <person name="Fitzgerald M."/>
            <person name="Foley K."/>
            <person name="Gage D."/>
            <person name="Galagan J."/>
            <person name="Gearin G."/>
            <person name="Gnerre S."/>
            <person name="Gnirke A."/>
            <person name="Goyette A."/>
            <person name="Graham J."/>
            <person name="Grandbois E."/>
            <person name="Gyaltsen K."/>
            <person name="Hafez N."/>
            <person name="Hagopian D."/>
            <person name="Hagos B."/>
            <person name="Hall J."/>
            <person name="Hatcher B."/>
            <person name="Heller A."/>
            <person name="Higgins H."/>
            <person name="Honan T."/>
            <person name="Horn A."/>
            <person name="Houde N."/>
            <person name="Hughes L."/>
            <person name="Hulme W."/>
            <person name="Husby E."/>
            <person name="Iliev I."/>
            <person name="Jaffe D."/>
            <person name="Jones C."/>
            <person name="Kamal M."/>
            <person name="Kamat A."/>
            <person name="Kamvysselis M."/>
            <person name="Karlsson E."/>
            <person name="Kells C."/>
            <person name="Kieu A."/>
            <person name="Kisner P."/>
            <person name="Kodira C."/>
            <person name="Kulbokas E."/>
            <person name="Labutti K."/>
            <person name="Lama D."/>
            <person name="Landers T."/>
            <person name="Leger J."/>
            <person name="Levine S."/>
            <person name="Lewis D."/>
            <person name="Lewis T."/>
            <person name="Lindblad-toh K."/>
            <person name="Liu X."/>
            <person name="Lokyitsang T."/>
            <person name="Lokyitsang Y."/>
            <person name="Lucien O."/>
            <person name="Lui A."/>
            <person name="Ma L.J."/>
            <person name="Mabbitt R."/>
            <person name="Macdonald J."/>
            <person name="Maclean C."/>
            <person name="Major J."/>
            <person name="Manning J."/>
            <person name="Marabella R."/>
            <person name="Maru K."/>
            <person name="Matthews C."/>
            <person name="Mauceli E."/>
            <person name="Mccarthy M."/>
            <person name="Mcdonough S."/>
            <person name="Mcghee T."/>
            <person name="Meldrim J."/>
            <person name="Meneus L."/>
            <person name="Mesirov J."/>
            <person name="Mihalev A."/>
            <person name="Mihova T."/>
            <person name="Mikkelsen T."/>
            <person name="Mlenga V."/>
            <person name="Moru K."/>
            <person name="Mozes J."/>
            <person name="Mulrain L."/>
            <person name="Munson G."/>
            <person name="Naylor J."/>
            <person name="Newes C."/>
            <person name="Nguyen C."/>
            <person name="Nguyen N."/>
            <person name="Nguyen T."/>
            <person name="Nicol R."/>
            <person name="Nielsen C."/>
            <person name="Nizzari M."/>
            <person name="Norbu C."/>
            <person name="Norbu N."/>
            <person name="O'donnell P."/>
            <person name="Okoawo O."/>
            <person name="O'leary S."/>
            <person name="Omotosho B."/>
            <person name="O'neill K."/>
            <person name="Osman S."/>
            <person name="Parker S."/>
            <person name="Perrin D."/>
            <person name="Phunkhang P."/>
            <person name="Piqani B."/>
            <person name="Purcell S."/>
            <person name="Rachupka T."/>
            <person name="Ramasamy U."/>
            <person name="Rameau R."/>
            <person name="Ray V."/>
            <person name="Raymond C."/>
            <person name="Retta R."/>
            <person name="Richardson S."/>
            <person name="Rise C."/>
            <person name="Rodriguez J."/>
            <person name="Rogers J."/>
            <person name="Rogov P."/>
            <person name="Rutman M."/>
            <person name="Schupbach R."/>
            <person name="Seaman C."/>
            <person name="Settipalli S."/>
            <person name="Sharpe T."/>
            <person name="Sheridan J."/>
            <person name="Sherpa N."/>
            <person name="Shi J."/>
            <person name="Smirnov S."/>
            <person name="Smith C."/>
            <person name="Sougnez C."/>
            <person name="Spencer B."/>
            <person name="Stalker J."/>
            <person name="Stange-thomann N."/>
            <person name="Stavropoulos S."/>
            <person name="Stetson K."/>
            <person name="Stone C."/>
            <person name="Stone S."/>
            <person name="Stubbs M."/>
            <person name="Talamas J."/>
            <person name="Tchuinga P."/>
            <person name="Tenzing P."/>
            <person name="Tesfaye S."/>
            <person name="Theodore J."/>
            <person name="Thoulutsang Y."/>
            <person name="Topham K."/>
            <person name="Towey S."/>
            <person name="Tsamla T."/>
            <person name="Tsomo N."/>
            <person name="Vallee D."/>
            <person name="Vassiliev H."/>
            <person name="Venkataraman V."/>
            <person name="Vinson J."/>
            <person name="Vo A."/>
            <person name="Wade C."/>
            <person name="Wang S."/>
            <person name="Wangchuk T."/>
            <person name="Wangdi T."/>
            <person name="Whittaker C."/>
            <person name="Wilkinson J."/>
            <person name="Wu Y."/>
            <person name="Wyman D."/>
            <person name="Yadav S."/>
            <person name="Yang S."/>
            <person name="Yang X."/>
            <person name="Yeager S."/>
            <person name="Yee E."/>
            <person name="Young G."/>
            <person name="Zainoun J."/>
            <person name="Zembeck L."/>
            <person name="Zimmer A."/>
            <person name="Zody M."/>
            <person name="Lander E."/>
        </authorList>
    </citation>
    <scope>NUCLEOTIDE SEQUENCE [LARGE SCALE GENOMIC DNA]</scope>
</reference>
<dbReference type="InterPro" id="IPR018200">
    <property type="entry name" value="USP_CS"/>
</dbReference>
<dbReference type="GO" id="GO:0016579">
    <property type="term" value="P:protein deubiquitination"/>
    <property type="evidence" value="ECO:0007669"/>
    <property type="project" value="InterPro"/>
</dbReference>
<proteinExistence type="inferred from homology"/>
<keyword evidence="2" id="KW-0833">Ubl conjugation pathway</keyword>
<dbReference type="AlphaFoldDB" id="H2Z5W1"/>
<dbReference type="PROSITE" id="PS00973">
    <property type="entry name" value="USP_2"/>
    <property type="match status" value="1"/>
</dbReference>
<evidence type="ECO:0000313" key="6">
    <source>
        <dbReference type="Proteomes" id="UP000007875"/>
    </source>
</evidence>
<evidence type="ECO:0000259" key="4">
    <source>
        <dbReference type="PROSITE" id="PS50235"/>
    </source>
</evidence>
<dbReference type="PROSITE" id="PS50235">
    <property type="entry name" value="USP_3"/>
    <property type="match status" value="1"/>
</dbReference>
<dbReference type="PROSITE" id="PS00972">
    <property type="entry name" value="USP_1"/>
    <property type="match status" value="1"/>
</dbReference>
<dbReference type="CDD" id="cd02674">
    <property type="entry name" value="Peptidase_C19R"/>
    <property type="match status" value="1"/>
</dbReference>
<dbReference type="Proteomes" id="UP000007875">
    <property type="component" value="Unassembled WGS sequence"/>
</dbReference>
<dbReference type="SUPFAM" id="SSF54001">
    <property type="entry name" value="Cysteine proteinases"/>
    <property type="match status" value="1"/>
</dbReference>
<dbReference type="STRING" id="51511.ENSCSAVP00000012973"/>
<protein>
    <recommendedName>
        <fullName evidence="2">Ubiquitin carboxyl-terminal hydrolase</fullName>
        <ecNumber evidence="2">3.4.19.12</ecNumber>
    </recommendedName>
</protein>
<keyword evidence="2" id="KW-0645">Protease</keyword>
<dbReference type="PANTHER" id="PTHR21646:SF23">
    <property type="entry name" value="UBIQUITIN CARBOXYL-TERMINAL HYDROLASE USP2"/>
    <property type="match status" value="1"/>
</dbReference>
<dbReference type="FunCoup" id="H2Z5W1">
    <property type="interactions" value="1"/>
</dbReference>
<dbReference type="PANTHER" id="PTHR21646">
    <property type="entry name" value="UBIQUITIN CARBOXYL-TERMINAL HYDROLASE"/>
    <property type="match status" value="1"/>
</dbReference>